<protein>
    <submittedName>
        <fullName evidence="5">Type I restriction enzyme S subunit</fullName>
    </submittedName>
</protein>
<evidence type="ECO:0000259" key="4">
    <source>
        <dbReference type="Pfam" id="PF01420"/>
    </source>
</evidence>
<dbReference type="InterPro" id="IPR044946">
    <property type="entry name" value="Restrct_endonuc_typeI_TRD_sf"/>
</dbReference>
<dbReference type="CDD" id="cd17273">
    <property type="entry name" value="RMtype1_S_EcoJA69PI-TRD1-CR1_like"/>
    <property type="match status" value="1"/>
</dbReference>
<dbReference type="OrthoDB" id="667970at2"/>
<name>A0A562T657_CHIJA</name>
<dbReference type="AlphaFoldDB" id="A0A562T657"/>
<evidence type="ECO:0000256" key="3">
    <source>
        <dbReference type="ARBA" id="ARBA00023125"/>
    </source>
</evidence>
<evidence type="ECO:0000256" key="1">
    <source>
        <dbReference type="ARBA" id="ARBA00010923"/>
    </source>
</evidence>
<dbReference type="Pfam" id="PF01420">
    <property type="entry name" value="Methylase_S"/>
    <property type="match status" value="2"/>
</dbReference>
<dbReference type="Gene3D" id="1.10.287.1120">
    <property type="entry name" value="Bipartite methylase S protein"/>
    <property type="match status" value="1"/>
</dbReference>
<accession>A0A562T657</accession>
<keyword evidence="2" id="KW-0680">Restriction system</keyword>
<organism evidence="5 6">
    <name type="scientific">Chitinophaga japonensis</name>
    <name type="common">Flexibacter japonensis</name>
    <dbReference type="NCBI Taxonomy" id="104662"/>
    <lineage>
        <taxon>Bacteria</taxon>
        <taxon>Pseudomonadati</taxon>
        <taxon>Bacteroidota</taxon>
        <taxon>Chitinophagia</taxon>
        <taxon>Chitinophagales</taxon>
        <taxon>Chitinophagaceae</taxon>
        <taxon>Chitinophaga</taxon>
    </lineage>
</organism>
<dbReference type="InterPro" id="IPR052021">
    <property type="entry name" value="Type-I_RS_S_subunit"/>
</dbReference>
<dbReference type="PANTHER" id="PTHR30408">
    <property type="entry name" value="TYPE-1 RESTRICTION ENZYME ECOKI SPECIFICITY PROTEIN"/>
    <property type="match status" value="1"/>
</dbReference>
<dbReference type="SUPFAM" id="SSF116734">
    <property type="entry name" value="DNA methylase specificity domain"/>
    <property type="match status" value="2"/>
</dbReference>
<keyword evidence="6" id="KW-1185">Reference proteome</keyword>
<comment type="caution">
    <text evidence="5">The sequence shown here is derived from an EMBL/GenBank/DDBJ whole genome shotgun (WGS) entry which is preliminary data.</text>
</comment>
<dbReference type="GO" id="GO:0009307">
    <property type="term" value="P:DNA restriction-modification system"/>
    <property type="evidence" value="ECO:0007669"/>
    <property type="project" value="UniProtKB-KW"/>
</dbReference>
<reference evidence="5 6" key="1">
    <citation type="journal article" date="2013" name="Stand. Genomic Sci.">
        <title>Genomic Encyclopedia of Type Strains, Phase I: The one thousand microbial genomes (KMG-I) project.</title>
        <authorList>
            <person name="Kyrpides N.C."/>
            <person name="Woyke T."/>
            <person name="Eisen J.A."/>
            <person name="Garrity G."/>
            <person name="Lilburn T.G."/>
            <person name="Beck B.J."/>
            <person name="Whitman W.B."/>
            <person name="Hugenholtz P."/>
            <person name="Klenk H.P."/>
        </authorList>
    </citation>
    <scope>NUCLEOTIDE SEQUENCE [LARGE SCALE GENOMIC DNA]</scope>
    <source>
        <strain evidence="5 6">DSM 13484</strain>
    </source>
</reference>
<dbReference type="Gene3D" id="3.90.220.20">
    <property type="entry name" value="DNA methylase specificity domains"/>
    <property type="match status" value="2"/>
</dbReference>
<dbReference type="InterPro" id="IPR000055">
    <property type="entry name" value="Restrct_endonuc_typeI_TRD"/>
</dbReference>
<dbReference type="GO" id="GO:0003677">
    <property type="term" value="F:DNA binding"/>
    <property type="evidence" value="ECO:0007669"/>
    <property type="project" value="UniProtKB-KW"/>
</dbReference>
<proteinExistence type="inferred from homology"/>
<dbReference type="Proteomes" id="UP000316778">
    <property type="component" value="Unassembled WGS sequence"/>
</dbReference>
<dbReference type="PANTHER" id="PTHR30408:SF12">
    <property type="entry name" value="TYPE I RESTRICTION ENZYME MJAVIII SPECIFICITY SUBUNIT"/>
    <property type="match status" value="1"/>
</dbReference>
<sequence>MELKEGYKMTEVGEIPEDWNTPALEDVSQVIGGGTPSTQNKEFWNGAINWFTPSEIGKSKYVAESLRKITEKGLRNSSAKLLPVGSVLLTTRATIGELAITTEPSCTNQGFQSLVLRENVNLDFLYYVLCRRKNDFLRNASGSTFLEISPQKVKKTKVPFPRTYCEQTAIATTLSDIDTLIARTEKLIEKKRAIKQGMMQQLLSPYDMEGRLKDGWIKKKFTEIVDYVHGKAHEQHIVDDGKFIVANSKFISSDGEVKKYSNHSFLTAKSNDILTVLSDLPNGKALAKCYFVDCDNRYAVNQRICIWRSKGADPLFLYYLLNRHEYFLQLDDGVTQTHILNGDIERFEIDILDNKNEQIRIGKIFKSIENEMNSWVKYIGKLQSLKQSMMQSLLTGKIRIYKPEYEPATQV</sequence>
<keyword evidence="3" id="KW-0238">DNA-binding</keyword>
<comment type="similarity">
    <text evidence="1">Belongs to the type-I restriction system S methylase family.</text>
</comment>
<feature type="domain" description="Type I restriction modification DNA specificity" evidence="4">
    <location>
        <begin position="16"/>
        <end position="189"/>
    </location>
</feature>
<evidence type="ECO:0000313" key="5">
    <source>
        <dbReference type="EMBL" id="TWI88566.1"/>
    </source>
</evidence>
<gene>
    <name evidence="5" type="ORF">LX66_2652</name>
</gene>
<evidence type="ECO:0000256" key="2">
    <source>
        <dbReference type="ARBA" id="ARBA00022747"/>
    </source>
</evidence>
<dbReference type="EMBL" id="VLLG01000003">
    <property type="protein sequence ID" value="TWI88566.1"/>
    <property type="molecule type" value="Genomic_DNA"/>
</dbReference>
<evidence type="ECO:0000313" key="6">
    <source>
        <dbReference type="Proteomes" id="UP000316778"/>
    </source>
</evidence>
<dbReference type="RefSeq" id="WP_145714144.1">
    <property type="nucleotide sequence ID" value="NZ_BAAAFY010000001.1"/>
</dbReference>
<feature type="domain" description="Type I restriction modification DNA specificity" evidence="4">
    <location>
        <begin position="214"/>
        <end position="371"/>
    </location>
</feature>